<dbReference type="InterPro" id="IPR002711">
    <property type="entry name" value="HNH"/>
</dbReference>
<evidence type="ECO:0000313" key="3">
    <source>
        <dbReference type="Proteomes" id="UP001596264"/>
    </source>
</evidence>
<dbReference type="CDD" id="cd00085">
    <property type="entry name" value="HNHc"/>
    <property type="match status" value="1"/>
</dbReference>
<gene>
    <name evidence="2" type="ORF">ACFP58_01510</name>
</gene>
<reference evidence="3" key="1">
    <citation type="journal article" date="2019" name="Int. J. Syst. Evol. Microbiol.">
        <title>The Global Catalogue of Microorganisms (GCM) 10K type strain sequencing project: providing services to taxonomists for standard genome sequencing and annotation.</title>
        <authorList>
            <consortium name="The Broad Institute Genomics Platform"/>
            <consortium name="The Broad Institute Genome Sequencing Center for Infectious Disease"/>
            <person name="Wu L."/>
            <person name="Ma J."/>
        </authorList>
    </citation>
    <scope>NUCLEOTIDE SEQUENCE [LARGE SCALE GENOMIC DNA]</scope>
    <source>
        <strain evidence="3">CCM 2050</strain>
    </source>
</reference>
<dbReference type="Proteomes" id="UP001596264">
    <property type="component" value="Unassembled WGS sequence"/>
</dbReference>
<keyword evidence="2" id="KW-0540">Nuclease</keyword>
<feature type="domain" description="HNH nuclease" evidence="1">
    <location>
        <begin position="200"/>
        <end position="258"/>
    </location>
</feature>
<dbReference type="Gene3D" id="1.10.30.50">
    <property type="match status" value="1"/>
</dbReference>
<dbReference type="SMART" id="SM00507">
    <property type="entry name" value="HNHc"/>
    <property type="match status" value="1"/>
</dbReference>
<evidence type="ECO:0000313" key="2">
    <source>
        <dbReference type="EMBL" id="MFC6380156.1"/>
    </source>
</evidence>
<dbReference type="Pfam" id="PF01844">
    <property type="entry name" value="HNH"/>
    <property type="match status" value="1"/>
</dbReference>
<dbReference type="InterPro" id="IPR058712">
    <property type="entry name" value="SRA_ScoMcrA"/>
</dbReference>
<comment type="caution">
    <text evidence="2">The sequence shown here is derived from an EMBL/GenBank/DDBJ whole genome shotgun (WGS) entry which is preliminary data.</text>
</comment>
<protein>
    <submittedName>
        <fullName evidence="2">HNH endonuclease</fullName>
    </submittedName>
</protein>
<dbReference type="EMBL" id="JBHSTZ010000005">
    <property type="protein sequence ID" value="MFC6380156.1"/>
    <property type="molecule type" value="Genomic_DNA"/>
</dbReference>
<name>A0ABW1W3B8_9GAMM</name>
<keyword evidence="2" id="KW-0378">Hydrolase</keyword>
<dbReference type="Pfam" id="PF26348">
    <property type="entry name" value="SRA_ScoMcrA"/>
    <property type="match status" value="1"/>
</dbReference>
<keyword evidence="3" id="KW-1185">Reference proteome</keyword>
<dbReference type="InterPro" id="IPR003615">
    <property type="entry name" value="HNH_nuc"/>
</dbReference>
<keyword evidence="2" id="KW-0255">Endonuclease</keyword>
<organism evidence="2 3">
    <name type="scientific">Psychrobacter glacincola</name>
    <dbReference type="NCBI Taxonomy" id="56810"/>
    <lineage>
        <taxon>Bacteria</taxon>
        <taxon>Pseudomonadati</taxon>
        <taxon>Pseudomonadota</taxon>
        <taxon>Gammaproteobacteria</taxon>
        <taxon>Moraxellales</taxon>
        <taxon>Moraxellaceae</taxon>
        <taxon>Psychrobacter</taxon>
    </lineage>
</organism>
<sequence>MFEVGKVYNRRVDIHGLYKGQQYGGIATPAAHPYVFIFTGDAGGEYGYIDGFDANGIFRYTGEGQEGHMRMTKGNLALRDHQNNKKEILLFESVSSGYVRFIGSCNYISDHTEERPDKNGELRDAIVFHLDIISSGDANVNQKAIHNMVESPKASYITNHTIKPSKGKSLKQLRDIALSETPTQATTKEKIQSIKYRSDAIRLYAKKRANGKCEGCNELAPFETKYGPYLEVHHLIRLADGGPDRPENVIALCPTCHRRAHYSINHLEFNEELIIKVSNIEANII</sequence>
<dbReference type="GO" id="GO:0004519">
    <property type="term" value="F:endonuclease activity"/>
    <property type="evidence" value="ECO:0007669"/>
    <property type="project" value="UniProtKB-KW"/>
</dbReference>
<evidence type="ECO:0000259" key="1">
    <source>
        <dbReference type="SMART" id="SM00507"/>
    </source>
</evidence>
<dbReference type="RefSeq" id="WP_201561603.1">
    <property type="nucleotide sequence ID" value="NZ_CAJGZK010000003.1"/>
</dbReference>
<accession>A0ABW1W3B8</accession>
<proteinExistence type="predicted"/>